<dbReference type="InterPro" id="IPR036890">
    <property type="entry name" value="HATPase_C_sf"/>
</dbReference>
<dbReference type="PRINTS" id="PR00418">
    <property type="entry name" value="TPI2FAMILY"/>
</dbReference>
<reference evidence="8" key="1">
    <citation type="journal article" date="2021" name="Proc. Natl. Acad. Sci. U.S.A.">
        <title>A Catalog of Tens of Thousands of Viruses from Human Metagenomes Reveals Hidden Associations with Chronic Diseases.</title>
        <authorList>
            <person name="Tisza M.J."/>
            <person name="Buck C.B."/>
        </authorList>
    </citation>
    <scope>NUCLEOTIDE SEQUENCE</scope>
    <source>
        <strain evidence="8">CtHip2</strain>
    </source>
</reference>
<dbReference type="InterPro" id="IPR020568">
    <property type="entry name" value="Ribosomal_Su5_D2-typ_SF"/>
</dbReference>
<dbReference type="GO" id="GO:0003918">
    <property type="term" value="F:DNA topoisomerase type II (double strand cut, ATP-hydrolyzing) activity"/>
    <property type="evidence" value="ECO:0007669"/>
    <property type="project" value="UniProtKB-EC"/>
</dbReference>
<comment type="catalytic activity">
    <reaction evidence="1">
        <text>ATP-dependent breakage, passage and rejoining of double-stranded DNA.</text>
        <dbReference type="EC" id="5.6.2.2"/>
    </reaction>
</comment>
<dbReference type="GO" id="GO:0006265">
    <property type="term" value="P:DNA topological change"/>
    <property type="evidence" value="ECO:0007669"/>
    <property type="project" value="InterPro"/>
</dbReference>
<dbReference type="SUPFAM" id="SSF55874">
    <property type="entry name" value="ATPase domain of HSP90 chaperone/DNA topoisomerase II/histidine kinase"/>
    <property type="match status" value="1"/>
</dbReference>
<dbReference type="SUPFAM" id="SSF56719">
    <property type="entry name" value="Type II DNA topoisomerase"/>
    <property type="match status" value="1"/>
</dbReference>
<dbReference type="Pfam" id="PF00204">
    <property type="entry name" value="DNA_gyraseB"/>
    <property type="match status" value="1"/>
</dbReference>
<dbReference type="PROSITE" id="PS00177">
    <property type="entry name" value="TOPOISOMERASE_II"/>
    <property type="match status" value="1"/>
</dbReference>
<dbReference type="PANTHER" id="PTHR45866">
    <property type="entry name" value="DNA GYRASE/TOPOISOMERASE SUBUNIT B"/>
    <property type="match status" value="1"/>
</dbReference>
<keyword evidence="5" id="KW-0238">DNA-binding</keyword>
<protein>
    <recommendedName>
        <fullName evidence="2">DNA topoisomerase (ATP-hydrolyzing)</fullName>
        <ecNumber evidence="2">5.6.2.2</ecNumber>
    </recommendedName>
</protein>
<dbReference type="GO" id="GO:0046872">
    <property type="term" value="F:metal ion binding"/>
    <property type="evidence" value="ECO:0007669"/>
    <property type="project" value="UniProtKB-KW"/>
</dbReference>
<evidence type="ECO:0000256" key="5">
    <source>
        <dbReference type="ARBA" id="ARBA00023125"/>
    </source>
</evidence>
<dbReference type="PRINTS" id="PR01159">
    <property type="entry name" value="DNAGYRASEB"/>
</dbReference>
<evidence type="ECO:0000256" key="2">
    <source>
        <dbReference type="ARBA" id="ARBA00012895"/>
    </source>
</evidence>
<evidence type="ECO:0000313" key="8">
    <source>
        <dbReference type="EMBL" id="DAF42610.1"/>
    </source>
</evidence>
<dbReference type="EMBL" id="BK032497">
    <property type="protein sequence ID" value="DAF42610.1"/>
    <property type="molecule type" value="Genomic_DNA"/>
</dbReference>
<dbReference type="Pfam" id="PF01751">
    <property type="entry name" value="Toprim"/>
    <property type="match status" value="1"/>
</dbReference>
<evidence type="ECO:0000256" key="1">
    <source>
        <dbReference type="ARBA" id="ARBA00000185"/>
    </source>
</evidence>
<dbReference type="InterPro" id="IPR013506">
    <property type="entry name" value="Topo_IIA_bsu_dom2"/>
</dbReference>
<dbReference type="GO" id="GO:0003677">
    <property type="term" value="F:DNA binding"/>
    <property type="evidence" value="ECO:0007669"/>
    <property type="project" value="UniProtKB-KW"/>
</dbReference>
<evidence type="ECO:0000259" key="7">
    <source>
        <dbReference type="PROSITE" id="PS50880"/>
    </source>
</evidence>
<keyword evidence="3" id="KW-0479">Metal-binding</keyword>
<dbReference type="Gene3D" id="3.40.50.670">
    <property type="match status" value="1"/>
</dbReference>
<proteinExistence type="predicted"/>
<accession>A0A8S5RVZ2</accession>
<dbReference type="InterPro" id="IPR002288">
    <property type="entry name" value="DNA_gyrase_B_C"/>
</dbReference>
<dbReference type="InterPro" id="IPR001241">
    <property type="entry name" value="Topo_IIA"/>
</dbReference>
<evidence type="ECO:0000256" key="6">
    <source>
        <dbReference type="ARBA" id="ARBA00023235"/>
    </source>
</evidence>
<keyword evidence="6" id="KW-0413">Isomerase</keyword>
<evidence type="ECO:0000256" key="3">
    <source>
        <dbReference type="ARBA" id="ARBA00022723"/>
    </source>
</evidence>
<dbReference type="GO" id="GO:0005524">
    <property type="term" value="F:ATP binding"/>
    <property type="evidence" value="ECO:0007669"/>
    <property type="project" value="InterPro"/>
</dbReference>
<sequence length="705" mass="78999">MANKETYSAKHITALSPRNHLIKRINLTFSQELGDESYPFSSQKSVAIREYLDNSVGELIRKFGDRMRIHFYKDGAISVQDNGRGLPTDTTKNAHGEEVSGFIITLGTLQSGEQLGKSDDDSKTTSTNGLGAAASTMLSKRVDITVYKNKKKYSLSFKDGDPGYFDGEGVDANFTELKDLTYIKEEKDDRPADEKKLFAQGTTVKSWLNNEVFSSPYPVDVDDLILRMKGVAFLLPGVTIEIINEHRVMEDGSYQHEVFHFEDGIPQLVEYNQKGTPITPIYKFETKGSYVEKNVATQDPKTKKMVSKDVERTADIELAFGYDNDYDYSIDSYVNTIRTRLGGVHVEAFEEAITAAFNEKLSSMKGMLTAKDPVPTIDDYKEGLTAVLSLYISEPQYTSQIKEELGGRVVKRAIKQALYEAIKDFVEDKKNVDVVKRIGEKVIAAAKARQSRKEQLELKREKQKLTSNTSLPIKLVDCEYVYEADSELIIVEGDSALSGVKEARDSRFQALLPIRGKIVNTSKENIKKVLANQEVQDIAKCLNAGIGDDFDLDSARYQRVIIAADADPDGGQIASLLVLLFYNLFPDLIRQGRLYKMNTPLYIYREGKGKKAIDHYAFNDNDATEIANDLKSRNKTYQLIRVKGLGEAGSDALRATGLDPETRVLTQITIGDEESAKHWLDVAMGKDVAPRKKWIEDNPIDYVED</sequence>
<dbReference type="InterPro" id="IPR018522">
    <property type="entry name" value="TopoIIA_CS"/>
</dbReference>
<dbReference type="PANTHER" id="PTHR45866:SF4">
    <property type="entry name" value="DNA TOPOISOMERASE 4 SUBUNIT B"/>
    <property type="match status" value="1"/>
</dbReference>
<keyword evidence="4" id="KW-0460">Magnesium</keyword>
<dbReference type="InterPro" id="IPR006171">
    <property type="entry name" value="TOPRIM_dom"/>
</dbReference>
<name>A0A8S5RVZ2_9CAUD</name>
<feature type="domain" description="Toprim" evidence="7">
    <location>
        <begin position="486"/>
        <end position="600"/>
    </location>
</feature>
<dbReference type="Pfam" id="PF00986">
    <property type="entry name" value="DNA_gyraseB_C"/>
    <property type="match status" value="1"/>
</dbReference>
<dbReference type="Gene3D" id="3.30.230.10">
    <property type="match status" value="1"/>
</dbReference>
<dbReference type="EC" id="5.6.2.2" evidence="2"/>
<dbReference type="Gene3D" id="3.30.565.10">
    <property type="entry name" value="Histidine kinase-like ATPase, C-terminal domain"/>
    <property type="match status" value="1"/>
</dbReference>
<dbReference type="InterPro" id="IPR013759">
    <property type="entry name" value="Topo_IIA_B_C"/>
</dbReference>
<evidence type="ECO:0000256" key="4">
    <source>
        <dbReference type="ARBA" id="ARBA00022842"/>
    </source>
</evidence>
<dbReference type="CDD" id="cd01030">
    <property type="entry name" value="TOPRIM_TopoIIA_like"/>
    <property type="match status" value="1"/>
</dbReference>
<dbReference type="InterPro" id="IPR013760">
    <property type="entry name" value="Topo_IIA-like_dom_sf"/>
</dbReference>
<dbReference type="SUPFAM" id="SSF54211">
    <property type="entry name" value="Ribosomal protein S5 domain 2-like"/>
    <property type="match status" value="1"/>
</dbReference>
<dbReference type="InterPro" id="IPR014721">
    <property type="entry name" value="Ribsml_uS5_D2-typ_fold_subgr"/>
</dbReference>
<dbReference type="SMART" id="SM00433">
    <property type="entry name" value="TOP2c"/>
    <property type="match status" value="1"/>
</dbReference>
<organism evidence="8">
    <name type="scientific">Siphoviridae sp. ctHip2</name>
    <dbReference type="NCBI Taxonomy" id="2827830"/>
    <lineage>
        <taxon>Viruses</taxon>
        <taxon>Duplodnaviria</taxon>
        <taxon>Heunggongvirae</taxon>
        <taxon>Uroviricota</taxon>
        <taxon>Caudoviricetes</taxon>
    </lineage>
</organism>
<dbReference type="PROSITE" id="PS50880">
    <property type="entry name" value="TOPRIM"/>
    <property type="match status" value="1"/>
</dbReference>
<dbReference type="InterPro" id="IPR000565">
    <property type="entry name" value="Topo_IIA_B"/>
</dbReference>